<dbReference type="InterPro" id="IPR010499">
    <property type="entry name" value="AraC_E-bd"/>
</dbReference>
<proteinExistence type="predicted"/>
<dbReference type="InterPro" id="IPR011256">
    <property type="entry name" value="Reg_factor_effector_dom_sf"/>
</dbReference>
<evidence type="ECO:0000313" key="4">
    <source>
        <dbReference type="Proteomes" id="UP000199360"/>
    </source>
</evidence>
<dbReference type="SUPFAM" id="SSF55136">
    <property type="entry name" value="Probable bacterial effector-binding domain"/>
    <property type="match status" value="1"/>
</dbReference>
<dbReference type="STRING" id="745366.GA0070213_12024"/>
<dbReference type="PANTHER" id="PTHR30204:SF97">
    <property type="entry name" value="MERR FAMILY REGULATORY PROTEIN"/>
    <property type="match status" value="1"/>
</dbReference>
<name>A0A1C5K6L2_9ACTN</name>
<dbReference type="InterPro" id="IPR047057">
    <property type="entry name" value="MerR_fam"/>
</dbReference>
<gene>
    <name evidence="3" type="ORF">GA0070213_12024</name>
</gene>
<protein>
    <submittedName>
        <fullName evidence="3">DNA-binding transcriptional regulator, MerR family</fullName>
    </submittedName>
</protein>
<evidence type="ECO:0000256" key="1">
    <source>
        <dbReference type="ARBA" id="ARBA00023125"/>
    </source>
</evidence>
<dbReference type="GO" id="GO:0003700">
    <property type="term" value="F:DNA-binding transcription factor activity"/>
    <property type="evidence" value="ECO:0007669"/>
    <property type="project" value="InterPro"/>
</dbReference>
<dbReference type="InterPro" id="IPR009061">
    <property type="entry name" value="DNA-bd_dom_put_sf"/>
</dbReference>
<dbReference type="Pfam" id="PF06445">
    <property type="entry name" value="GyrI-like"/>
    <property type="match status" value="1"/>
</dbReference>
<organism evidence="3 4">
    <name type="scientific">Micromonospora humi</name>
    <dbReference type="NCBI Taxonomy" id="745366"/>
    <lineage>
        <taxon>Bacteria</taxon>
        <taxon>Bacillati</taxon>
        <taxon>Actinomycetota</taxon>
        <taxon>Actinomycetes</taxon>
        <taxon>Micromonosporales</taxon>
        <taxon>Micromonosporaceae</taxon>
        <taxon>Micromonospora</taxon>
    </lineage>
</organism>
<dbReference type="SMART" id="SM00422">
    <property type="entry name" value="HTH_MERR"/>
    <property type="match status" value="1"/>
</dbReference>
<evidence type="ECO:0000313" key="3">
    <source>
        <dbReference type="EMBL" id="SCG78086.1"/>
    </source>
</evidence>
<dbReference type="Pfam" id="PF13411">
    <property type="entry name" value="MerR_1"/>
    <property type="match status" value="1"/>
</dbReference>
<dbReference type="OrthoDB" id="7849865at2"/>
<sequence>MFSIGEFAGLGRVSVRMLRHYDAIGLLRPAHVDPHSGYRFYTAVQLRLLNRVTALKDLGFSLHEVQTLIDEKVDPAELRGMLRLRRAELAARMRQDTARLAQVDARLRMIESEGHMDTGDVVLKSIPAIRVAQLSGTAAGYDHPTSITENLSPLYPRLMELLERHRVAVTGAPIAWYEPAPVAPGDETIRVHAAVPVGSAEVPAAAGFEVVTLPPMEYAATALHHGPMSEAFRTGQKLATWIDDNGHRAVEPGFAREVYLDCPDDLDRWVTEMQVPVRVTTPT</sequence>
<keyword evidence="1 3" id="KW-0238">DNA-binding</keyword>
<dbReference type="GO" id="GO:0003677">
    <property type="term" value="F:DNA binding"/>
    <property type="evidence" value="ECO:0007669"/>
    <property type="project" value="UniProtKB-KW"/>
</dbReference>
<dbReference type="Proteomes" id="UP000199360">
    <property type="component" value="Unassembled WGS sequence"/>
</dbReference>
<dbReference type="SUPFAM" id="SSF46955">
    <property type="entry name" value="Putative DNA-binding domain"/>
    <property type="match status" value="1"/>
</dbReference>
<dbReference type="Gene3D" id="1.10.1660.10">
    <property type="match status" value="1"/>
</dbReference>
<reference evidence="4" key="1">
    <citation type="submission" date="2016-06" db="EMBL/GenBank/DDBJ databases">
        <authorList>
            <person name="Varghese N."/>
            <person name="Submissions Spin"/>
        </authorList>
    </citation>
    <scope>NUCLEOTIDE SEQUENCE [LARGE SCALE GENOMIC DNA]</scope>
    <source>
        <strain evidence="4">DSM 45647</strain>
    </source>
</reference>
<dbReference type="PANTHER" id="PTHR30204">
    <property type="entry name" value="REDOX-CYCLING DRUG-SENSING TRANSCRIPTIONAL ACTIVATOR SOXR"/>
    <property type="match status" value="1"/>
</dbReference>
<evidence type="ECO:0000259" key="2">
    <source>
        <dbReference type="PROSITE" id="PS50937"/>
    </source>
</evidence>
<dbReference type="InterPro" id="IPR000551">
    <property type="entry name" value="MerR-type_HTH_dom"/>
</dbReference>
<dbReference type="SMART" id="SM00871">
    <property type="entry name" value="AraC_E_bind"/>
    <property type="match status" value="1"/>
</dbReference>
<dbReference type="EMBL" id="FMDM01000020">
    <property type="protein sequence ID" value="SCG78086.1"/>
    <property type="molecule type" value="Genomic_DNA"/>
</dbReference>
<dbReference type="InterPro" id="IPR029442">
    <property type="entry name" value="GyrI-like"/>
</dbReference>
<keyword evidence="4" id="KW-1185">Reference proteome</keyword>
<dbReference type="PROSITE" id="PS50937">
    <property type="entry name" value="HTH_MERR_2"/>
    <property type="match status" value="1"/>
</dbReference>
<dbReference type="RefSeq" id="WP_091071212.1">
    <property type="nucleotide sequence ID" value="NZ_FMDM01000020.1"/>
</dbReference>
<dbReference type="Gene3D" id="3.20.80.10">
    <property type="entry name" value="Regulatory factor, effector binding domain"/>
    <property type="match status" value="1"/>
</dbReference>
<accession>A0A1C5K6L2</accession>
<dbReference type="AlphaFoldDB" id="A0A1C5K6L2"/>
<dbReference type="CDD" id="cd01107">
    <property type="entry name" value="HTH_BmrR"/>
    <property type="match status" value="1"/>
</dbReference>
<feature type="domain" description="HTH merR-type" evidence="2">
    <location>
        <begin position="1"/>
        <end position="71"/>
    </location>
</feature>